<comment type="caution">
    <text evidence="3">The sequence shown here is derived from an EMBL/GenBank/DDBJ whole genome shotgun (WGS) entry which is preliminary data.</text>
</comment>
<organism evidence="3 4">
    <name type="scientific">Nitzschia inconspicua</name>
    <dbReference type="NCBI Taxonomy" id="303405"/>
    <lineage>
        <taxon>Eukaryota</taxon>
        <taxon>Sar</taxon>
        <taxon>Stramenopiles</taxon>
        <taxon>Ochrophyta</taxon>
        <taxon>Bacillariophyta</taxon>
        <taxon>Bacillariophyceae</taxon>
        <taxon>Bacillariophycidae</taxon>
        <taxon>Bacillariales</taxon>
        <taxon>Bacillariaceae</taxon>
        <taxon>Nitzschia</taxon>
    </lineage>
</organism>
<feature type="compositionally biased region" description="Basic and acidic residues" evidence="1">
    <location>
        <begin position="296"/>
        <end position="305"/>
    </location>
</feature>
<proteinExistence type="predicted"/>
<gene>
    <name evidence="3" type="ORF">IV203_030304</name>
</gene>
<evidence type="ECO:0000313" key="4">
    <source>
        <dbReference type="Proteomes" id="UP000693970"/>
    </source>
</evidence>
<dbReference type="OrthoDB" id="48082at2759"/>
<dbReference type="PANTHER" id="PTHR33418:SF1">
    <property type="entry name" value="HELICASE-ASSOCIATED DOMAIN-CONTAINING PROTEIN"/>
    <property type="match status" value="1"/>
</dbReference>
<dbReference type="PANTHER" id="PTHR33418">
    <property type="entry name" value="HELICASE-ASSOCIATED"/>
    <property type="match status" value="1"/>
</dbReference>
<keyword evidence="3" id="KW-0378">Hydrolase</keyword>
<accession>A0A9K3Q1M4</accession>
<dbReference type="EMBL" id="JAGRRH010000007">
    <property type="protein sequence ID" value="KAG7367633.1"/>
    <property type="molecule type" value="Genomic_DNA"/>
</dbReference>
<keyword evidence="4" id="KW-1185">Reference proteome</keyword>
<dbReference type="Proteomes" id="UP000693970">
    <property type="component" value="Unassembled WGS sequence"/>
</dbReference>
<evidence type="ECO:0000259" key="2">
    <source>
        <dbReference type="Pfam" id="PF03457"/>
    </source>
</evidence>
<feature type="region of interest" description="Disordered" evidence="1">
    <location>
        <begin position="609"/>
        <end position="678"/>
    </location>
</feature>
<protein>
    <submittedName>
        <fullName evidence="3">Helicase domain protein</fullName>
    </submittedName>
</protein>
<dbReference type="AlphaFoldDB" id="A0A9K3Q1M4"/>
<dbReference type="Pfam" id="PF03457">
    <property type="entry name" value="HA"/>
    <property type="match status" value="2"/>
</dbReference>
<feature type="compositionally biased region" description="Acidic residues" evidence="1">
    <location>
        <begin position="105"/>
        <end position="114"/>
    </location>
</feature>
<dbReference type="GO" id="GO:0004386">
    <property type="term" value="F:helicase activity"/>
    <property type="evidence" value="ECO:0007669"/>
    <property type="project" value="UniProtKB-KW"/>
</dbReference>
<feature type="region of interest" description="Disordered" evidence="1">
    <location>
        <begin position="240"/>
        <end position="392"/>
    </location>
</feature>
<dbReference type="InterPro" id="IPR005114">
    <property type="entry name" value="Helicase_assoc"/>
</dbReference>
<feature type="region of interest" description="Disordered" evidence="1">
    <location>
        <begin position="104"/>
        <end position="123"/>
    </location>
</feature>
<name>A0A9K3Q1M4_9STRA</name>
<evidence type="ECO:0000256" key="1">
    <source>
        <dbReference type="SAM" id="MobiDB-lite"/>
    </source>
</evidence>
<feature type="compositionally biased region" description="Low complexity" evidence="1">
    <location>
        <begin position="256"/>
        <end position="267"/>
    </location>
</feature>
<reference evidence="3" key="2">
    <citation type="submission" date="2021-04" db="EMBL/GenBank/DDBJ databases">
        <authorList>
            <person name="Podell S."/>
        </authorList>
    </citation>
    <scope>NUCLEOTIDE SEQUENCE</scope>
    <source>
        <strain evidence="3">Hildebrandi</strain>
    </source>
</reference>
<keyword evidence="3" id="KW-0067">ATP-binding</keyword>
<sequence length="678" mass="75323">MGRATEKSTNNNNNNNKTKQSLATCSSIQTLHATSGSVSREETDDTGIMLSATSRSSFSEACREQTSFDQFLSNDTFTTTVTTRNNRDGGSGGHRLVCCSRLERDDDDDDDEYDTRDTNQPLELEATGTLSLDAAVSLASMRQDHKNDPPLPTDVIQRIFEPMAAVASDAAAVVAAATIEETAATSPTTSYTATTTINGIPHKQPSLVQSSVTSDLEFSTALNLLAICKPEETLSTSKEVGLPVPISPSHSQQSDTTATTAVAATTTMHPSSIQSQVLKSSQTKKKKKKTAVKRKLPTDSNDKKKNPSTNIRPRRPLSPTTKRKKTLMDAAPSVIPRTQHVFNNANTTAATATTTSNTNSVSKQQQQKEQQQQQQPIIVRTGRDPHDGAPTVVRVDGGVLREMKEHVLPHPKLDKDGKPKTLHDELLKEGLVLPTQEDLEACPTVRQQKAFWTFMHRVNELRQYIQHYGDANVPQQLPEAHSLGIWVNKMRMEKKKMDAGERTSLTERKVELLEFFGFVWAQSCKGELGWENRFCELKAFKDNYGHCNVPTKCKKNRALGRWVSTQRAMYKSYKEGRGSKTIHKEEIERRIERLEELGFCFSMLLPGESGSETDSQQEHFNTTTDSQWTDSIHSSTTVDTPGKSTVDHKRETIKSSDTQRTNDNHGERDSTSIQLLKQ</sequence>
<feature type="region of interest" description="Disordered" evidence="1">
    <location>
        <begin position="1"/>
        <end position="21"/>
    </location>
</feature>
<feature type="compositionally biased region" description="Basic residues" evidence="1">
    <location>
        <begin position="282"/>
        <end position="295"/>
    </location>
</feature>
<reference evidence="3" key="1">
    <citation type="journal article" date="2021" name="Sci. Rep.">
        <title>Diploid genomic architecture of Nitzschia inconspicua, an elite biomass production diatom.</title>
        <authorList>
            <person name="Oliver A."/>
            <person name="Podell S."/>
            <person name="Pinowska A."/>
            <person name="Traller J.C."/>
            <person name="Smith S.R."/>
            <person name="McClure R."/>
            <person name="Beliaev A."/>
            <person name="Bohutskyi P."/>
            <person name="Hill E.A."/>
            <person name="Rabines A."/>
            <person name="Zheng H."/>
            <person name="Allen L.Z."/>
            <person name="Kuo A."/>
            <person name="Grigoriev I.V."/>
            <person name="Allen A.E."/>
            <person name="Hazlebeck D."/>
            <person name="Allen E.E."/>
        </authorList>
    </citation>
    <scope>NUCLEOTIDE SEQUENCE</scope>
    <source>
        <strain evidence="3">Hildebrandi</strain>
    </source>
</reference>
<keyword evidence="3" id="KW-0547">Nucleotide-binding</keyword>
<keyword evidence="3" id="KW-0347">Helicase</keyword>
<feature type="compositionally biased region" description="Basic and acidic residues" evidence="1">
    <location>
        <begin position="645"/>
        <end position="654"/>
    </location>
</feature>
<feature type="domain" description="Helicase-associated" evidence="2">
    <location>
        <begin position="529"/>
        <end position="599"/>
    </location>
</feature>
<feature type="compositionally biased region" description="Basic and acidic residues" evidence="1">
    <location>
        <begin position="660"/>
        <end position="670"/>
    </location>
</feature>
<evidence type="ECO:0000313" key="3">
    <source>
        <dbReference type="EMBL" id="KAG7367633.1"/>
    </source>
</evidence>
<feature type="domain" description="Helicase-associated" evidence="2">
    <location>
        <begin position="454"/>
        <end position="518"/>
    </location>
</feature>
<feature type="compositionally biased region" description="Polar residues" evidence="1">
    <location>
        <begin position="610"/>
        <end position="643"/>
    </location>
</feature>
<feature type="compositionally biased region" description="Low complexity" evidence="1">
    <location>
        <begin position="343"/>
        <end position="375"/>
    </location>
</feature>